<gene>
    <name evidence="1" type="ORF">E2C01_020550</name>
</gene>
<keyword evidence="2" id="KW-1185">Reference proteome</keyword>
<reference evidence="1 2" key="1">
    <citation type="submission" date="2019-05" db="EMBL/GenBank/DDBJ databases">
        <title>Another draft genome of Portunus trituberculatus and its Hox gene families provides insights of decapod evolution.</title>
        <authorList>
            <person name="Jeong J.-H."/>
            <person name="Song I."/>
            <person name="Kim S."/>
            <person name="Choi T."/>
            <person name="Kim D."/>
            <person name="Ryu S."/>
            <person name="Kim W."/>
        </authorList>
    </citation>
    <scope>NUCLEOTIDE SEQUENCE [LARGE SCALE GENOMIC DNA]</scope>
    <source>
        <tissue evidence="1">Muscle</tissue>
    </source>
</reference>
<sequence length="71" mass="7860">MLSWGAHVSLCVVDIRPHSLALPTSGQLTGVGLAGLVETEYKILYHLNKKESPFSLVINVEYFNDTKSNEK</sequence>
<evidence type="ECO:0000313" key="1">
    <source>
        <dbReference type="EMBL" id="MPC27380.1"/>
    </source>
</evidence>
<comment type="caution">
    <text evidence="1">The sequence shown here is derived from an EMBL/GenBank/DDBJ whole genome shotgun (WGS) entry which is preliminary data.</text>
</comment>
<dbReference type="EMBL" id="VSRR010001737">
    <property type="protein sequence ID" value="MPC27380.1"/>
    <property type="molecule type" value="Genomic_DNA"/>
</dbReference>
<evidence type="ECO:0000313" key="2">
    <source>
        <dbReference type="Proteomes" id="UP000324222"/>
    </source>
</evidence>
<proteinExistence type="predicted"/>
<dbReference type="AlphaFoldDB" id="A0A5B7E0F5"/>
<protein>
    <submittedName>
        <fullName evidence="1">Uncharacterized protein</fullName>
    </submittedName>
</protein>
<name>A0A5B7E0F5_PORTR</name>
<accession>A0A5B7E0F5</accession>
<organism evidence="1 2">
    <name type="scientific">Portunus trituberculatus</name>
    <name type="common">Swimming crab</name>
    <name type="synonym">Neptunus trituberculatus</name>
    <dbReference type="NCBI Taxonomy" id="210409"/>
    <lineage>
        <taxon>Eukaryota</taxon>
        <taxon>Metazoa</taxon>
        <taxon>Ecdysozoa</taxon>
        <taxon>Arthropoda</taxon>
        <taxon>Crustacea</taxon>
        <taxon>Multicrustacea</taxon>
        <taxon>Malacostraca</taxon>
        <taxon>Eumalacostraca</taxon>
        <taxon>Eucarida</taxon>
        <taxon>Decapoda</taxon>
        <taxon>Pleocyemata</taxon>
        <taxon>Brachyura</taxon>
        <taxon>Eubrachyura</taxon>
        <taxon>Portunoidea</taxon>
        <taxon>Portunidae</taxon>
        <taxon>Portuninae</taxon>
        <taxon>Portunus</taxon>
    </lineage>
</organism>
<dbReference type="Proteomes" id="UP000324222">
    <property type="component" value="Unassembled WGS sequence"/>
</dbReference>